<dbReference type="EMBL" id="QBIY01013177">
    <property type="protein sequence ID" value="RXN10710.1"/>
    <property type="molecule type" value="Genomic_DNA"/>
</dbReference>
<dbReference type="InterPro" id="IPR058030">
    <property type="entry name" value="TRIM8/14/16/25/29/45/65_CC"/>
</dbReference>
<keyword evidence="7" id="KW-0436">Ligase</keyword>
<keyword evidence="8" id="KW-1185">Reference proteome</keyword>
<sequence length="248" mass="29415">MSPHDGYWVVGLWNENEYWTCTDSYVLLSLRGKPEKMGVFVDYEEGLVSFYDVEYRSHIYSYTGIKAQLMKTQKDVQQMILDRIRKIQDIEYFAERRKKNTEREKAANVELFRDLIRSIESCQAELLEMMAKKQKAAQKQDKKLIQELQQEITELKMRNSKLDHLLHTEDHLHFLQIDQSQYRAPDPRNWPEISMNTDTQLVKTQKDVQQMIQDRIKKIQDIKHSAELRKDNTHTPHAEGFLLSPAVD</sequence>
<gene>
    <name evidence="7" type="ORF">ROHU_030466</name>
</gene>
<dbReference type="Pfam" id="PF25600">
    <property type="entry name" value="TRIM_CC"/>
    <property type="match status" value="1"/>
</dbReference>
<dbReference type="PANTHER" id="PTHR25465:SF32">
    <property type="entry name" value="BLOODTHIRSTY-RELATED GENE FAMILY, MEMBER 16 ISOFORM X1-RELATED"/>
    <property type="match status" value="1"/>
</dbReference>
<evidence type="ECO:0000313" key="7">
    <source>
        <dbReference type="EMBL" id="RXN10710.1"/>
    </source>
</evidence>
<accession>A0A498LRC2</accession>
<name>A0A498LRC2_LABRO</name>
<dbReference type="Gene3D" id="2.60.120.920">
    <property type="match status" value="1"/>
</dbReference>
<dbReference type="InterPro" id="IPR001870">
    <property type="entry name" value="B30.2/SPRY"/>
</dbReference>
<dbReference type="Proteomes" id="UP000290572">
    <property type="component" value="Unassembled WGS sequence"/>
</dbReference>
<dbReference type="SUPFAM" id="SSF49899">
    <property type="entry name" value="Concanavalin A-like lectins/glucanases"/>
    <property type="match status" value="1"/>
</dbReference>
<evidence type="ECO:0000256" key="2">
    <source>
        <dbReference type="ARBA" id="ARBA00022771"/>
    </source>
</evidence>
<dbReference type="PANTHER" id="PTHR25465">
    <property type="entry name" value="B-BOX DOMAIN CONTAINING"/>
    <property type="match status" value="1"/>
</dbReference>
<keyword evidence="2" id="KW-0863">Zinc-finger</keyword>
<dbReference type="InterPro" id="IPR003877">
    <property type="entry name" value="SPRY_dom"/>
</dbReference>
<keyword evidence="4" id="KW-0175">Coiled coil</keyword>
<proteinExistence type="predicted"/>
<dbReference type="InterPro" id="IPR043136">
    <property type="entry name" value="B30.2/SPRY_sf"/>
</dbReference>
<comment type="caution">
    <text evidence="7">The sequence shown here is derived from an EMBL/GenBank/DDBJ whole genome shotgun (WGS) entry which is preliminary data.</text>
</comment>
<dbReference type="InterPro" id="IPR051051">
    <property type="entry name" value="E3_ubiq-ligase_TRIM/RNF"/>
</dbReference>
<evidence type="ECO:0000259" key="6">
    <source>
        <dbReference type="PROSITE" id="PS50188"/>
    </source>
</evidence>
<protein>
    <submittedName>
        <fullName evidence="7">E3 ubiquitin-ligase TRIM39-like protein</fullName>
    </submittedName>
</protein>
<dbReference type="GO" id="GO:0016874">
    <property type="term" value="F:ligase activity"/>
    <property type="evidence" value="ECO:0007669"/>
    <property type="project" value="UniProtKB-KW"/>
</dbReference>
<feature type="coiled-coil region" evidence="4">
    <location>
        <begin position="119"/>
        <end position="165"/>
    </location>
</feature>
<organism evidence="7 8">
    <name type="scientific">Labeo rohita</name>
    <name type="common">Indian major carp</name>
    <name type="synonym">Cyprinus rohita</name>
    <dbReference type="NCBI Taxonomy" id="84645"/>
    <lineage>
        <taxon>Eukaryota</taxon>
        <taxon>Metazoa</taxon>
        <taxon>Chordata</taxon>
        <taxon>Craniata</taxon>
        <taxon>Vertebrata</taxon>
        <taxon>Euteleostomi</taxon>
        <taxon>Actinopterygii</taxon>
        <taxon>Neopterygii</taxon>
        <taxon>Teleostei</taxon>
        <taxon>Ostariophysi</taxon>
        <taxon>Cypriniformes</taxon>
        <taxon>Cyprinidae</taxon>
        <taxon>Labeoninae</taxon>
        <taxon>Labeonini</taxon>
        <taxon>Labeo</taxon>
    </lineage>
</organism>
<keyword evidence="1" id="KW-0479">Metal-binding</keyword>
<evidence type="ECO:0000256" key="1">
    <source>
        <dbReference type="ARBA" id="ARBA00022723"/>
    </source>
</evidence>
<dbReference type="Pfam" id="PF00622">
    <property type="entry name" value="SPRY"/>
    <property type="match status" value="1"/>
</dbReference>
<evidence type="ECO:0000256" key="5">
    <source>
        <dbReference type="SAM" id="MobiDB-lite"/>
    </source>
</evidence>
<dbReference type="GO" id="GO:0008270">
    <property type="term" value="F:zinc ion binding"/>
    <property type="evidence" value="ECO:0007669"/>
    <property type="project" value="UniProtKB-KW"/>
</dbReference>
<keyword evidence="3" id="KW-0862">Zinc</keyword>
<feature type="domain" description="B30.2/SPRY" evidence="6">
    <location>
        <begin position="1"/>
        <end position="99"/>
    </location>
</feature>
<evidence type="ECO:0000256" key="3">
    <source>
        <dbReference type="ARBA" id="ARBA00022833"/>
    </source>
</evidence>
<feature type="region of interest" description="Disordered" evidence="5">
    <location>
        <begin position="228"/>
        <end position="248"/>
    </location>
</feature>
<dbReference type="PROSITE" id="PS50188">
    <property type="entry name" value="B302_SPRY"/>
    <property type="match status" value="1"/>
</dbReference>
<dbReference type="AlphaFoldDB" id="A0A498LRC2"/>
<evidence type="ECO:0000313" key="8">
    <source>
        <dbReference type="Proteomes" id="UP000290572"/>
    </source>
</evidence>
<dbReference type="InterPro" id="IPR013320">
    <property type="entry name" value="ConA-like_dom_sf"/>
</dbReference>
<reference evidence="7 8" key="1">
    <citation type="submission" date="2018-03" db="EMBL/GenBank/DDBJ databases">
        <title>Draft genome sequence of Rohu Carp (Labeo rohita).</title>
        <authorList>
            <person name="Das P."/>
            <person name="Kushwaha B."/>
            <person name="Joshi C.G."/>
            <person name="Kumar D."/>
            <person name="Nagpure N.S."/>
            <person name="Sahoo L."/>
            <person name="Das S.P."/>
            <person name="Bit A."/>
            <person name="Patnaik S."/>
            <person name="Meher P.K."/>
            <person name="Jayasankar P."/>
            <person name="Koringa P.G."/>
            <person name="Patel N.V."/>
            <person name="Hinsu A.T."/>
            <person name="Kumar R."/>
            <person name="Pandey M."/>
            <person name="Agarwal S."/>
            <person name="Srivastava S."/>
            <person name="Singh M."/>
            <person name="Iquebal M.A."/>
            <person name="Jaiswal S."/>
            <person name="Angadi U.B."/>
            <person name="Kumar N."/>
            <person name="Raza M."/>
            <person name="Shah T.M."/>
            <person name="Rai A."/>
            <person name="Jena J.K."/>
        </authorList>
    </citation>
    <scope>NUCLEOTIDE SEQUENCE [LARGE SCALE GENOMIC DNA]</scope>
    <source>
        <strain evidence="7">DASCIFA01</strain>
        <tissue evidence="7">Testis</tissue>
    </source>
</reference>
<dbReference type="STRING" id="84645.A0A498LRC2"/>
<feature type="compositionally biased region" description="Basic and acidic residues" evidence="5">
    <location>
        <begin position="228"/>
        <end position="237"/>
    </location>
</feature>
<evidence type="ECO:0000256" key="4">
    <source>
        <dbReference type="SAM" id="Coils"/>
    </source>
</evidence>